<dbReference type="Proteomes" id="UP000325315">
    <property type="component" value="Unassembled WGS sequence"/>
</dbReference>
<evidence type="ECO:0000313" key="7">
    <source>
        <dbReference type="EMBL" id="KAA3488539.1"/>
    </source>
</evidence>
<feature type="domain" description="SLC26A/SulP transporter" evidence="6">
    <location>
        <begin position="47"/>
        <end position="135"/>
    </location>
</feature>
<gene>
    <name evidence="7" type="ORF">EPI10_032283</name>
</gene>
<evidence type="ECO:0000256" key="3">
    <source>
        <dbReference type="ARBA" id="ARBA00022989"/>
    </source>
</evidence>
<keyword evidence="8" id="KW-1185">Reference proteome</keyword>
<comment type="subcellular location">
    <subcellularLocation>
        <location evidence="1">Membrane</location>
        <topology evidence="1">Multi-pass membrane protein</topology>
    </subcellularLocation>
</comment>
<feature type="transmembrane region" description="Helical" evidence="5">
    <location>
        <begin position="92"/>
        <end position="108"/>
    </location>
</feature>
<keyword evidence="2 5" id="KW-0812">Transmembrane</keyword>
<evidence type="ECO:0000256" key="5">
    <source>
        <dbReference type="SAM" id="Phobius"/>
    </source>
</evidence>
<keyword evidence="4 5" id="KW-0472">Membrane</keyword>
<accession>A0A5B6X2U5</accession>
<dbReference type="Pfam" id="PF00916">
    <property type="entry name" value="Sulfate_transp"/>
    <property type="match status" value="1"/>
</dbReference>
<sequence length="252" mass="28749">MRSVWSAAHHVELGNYTNRNVLPGLPLGGKIHCKIVVRNFFVHQSFLHVIMMLYETEQEKQKKKLFWVPAIDPLISVVLSIFFMYITRSDKHGVQIVCIILSSVRFIYEPWLVAKVMKIHFHNVKHIRRGINPSSLIEIFFSGEYLAKGFSIGVLAGSRGNLKNICFHEGLPVGWKQGNGSIGNNDYRRFDDILLRGHSKEGESPSDDYGWRWGEPVEGGRNNVKCKFCERVIKGGITQLKEHLAAKKGEFN</sequence>
<feature type="transmembrane region" description="Helical" evidence="5">
    <location>
        <begin position="66"/>
        <end position="86"/>
    </location>
</feature>
<dbReference type="GO" id="GO:0016020">
    <property type="term" value="C:membrane"/>
    <property type="evidence" value="ECO:0007669"/>
    <property type="project" value="UniProtKB-SubCell"/>
</dbReference>
<dbReference type="InterPro" id="IPR011547">
    <property type="entry name" value="SLC26A/SulP_dom"/>
</dbReference>
<evidence type="ECO:0000256" key="1">
    <source>
        <dbReference type="ARBA" id="ARBA00004141"/>
    </source>
</evidence>
<name>A0A5B6X2U5_9ROSI</name>
<evidence type="ECO:0000256" key="2">
    <source>
        <dbReference type="ARBA" id="ARBA00022692"/>
    </source>
</evidence>
<evidence type="ECO:0000259" key="6">
    <source>
        <dbReference type="Pfam" id="PF00916"/>
    </source>
</evidence>
<dbReference type="EMBL" id="SMMG02000001">
    <property type="protein sequence ID" value="KAA3488539.1"/>
    <property type="molecule type" value="Genomic_DNA"/>
</dbReference>
<dbReference type="OrthoDB" id="2012664at2759"/>
<proteinExistence type="predicted"/>
<evidence type="ECO:0000256" key="4">
    <source>
        <dbReference type="ARBA" id="ARBA00023136"/>
    </source>
</evidence>
<reference evidence="8" key="1">
    <citation type="journal article" date="2019" name="Plant Biotechnol. J.">
        <title>Genome sequencing of the Australian wild diploid species Gossypium australe highlights disease resistance and delayed gland morphogenesis.</title>
        <authorList>
            <person name="Cai Y."/>
            <person name="Cai X."/>
            <person name="Wang Q."/>
            <person name="Wang P."/>
            <person name="Zhang Y."/>
            <person name="Cai C."/>
            <person name="Xu Y."/>
            <person name="Wang K."/>
            <person name="Zhou Z."/>
            <person name="Wang C."/>
            <person name="Geng S."/>
            <person name="Li B."/>
            <person name="Dong Q."/>
            <person name="Hou Y."/>
            <person name="Wang H."/>
            <person name="Ai P."/>
            <person name="Liu Z."/>
            <person name="Yi F."/>
            <person name="Sun M."/>
            <person name="An G."/>
            <person name="Cheng J."/>
            <person name="Zhang Y."/>
            <person name="Shi Q."/>
            <person name="Xie Y."/>
            <person name="Shi X."/>
            <person name="Chang Y."/>
            <person name="Huang F."/>
            <person name="Chen Y."/>
            <person name="Hong S."/>
            <person name="Mi L."/>
            <person name="Sun Q."/>
            <person name="Zhang L."/>
            <person name="Zhou B."/>
            <person name="Peng R."/>
            <person name="Zhang X."/>
            <person name="Liu F."/>
        </authorList>
    </citation>
    <scope>NUCLEOTIDE SEQUENCE [LARGE SCALE GENOMIC DNA]</scope>
    <source>
        <strain evidence="8">cv. PA1801</strain>
    </source>
</reference>
<dbReference type="AlphaFoldDB" id="A0A5B6X2U5"/>
<protein>
    <submittedName>
        <fullName evidence="7">Sulfate transporter</fullName>
    </submittedName>
</protein>
<keyword evidence="3 5" id="KW-1133">Transmembrane helix</keyword>
<comment type="caution">
    <text evidence="7">The sequence shown here is derived from an EMBL/GenBank/DDBJ whole genome shotgun (WGS) entry which is preliminary data.</text>
</comment>
<organism evidence="7 8">
    <name type="scientific">Gossypium australe</name>
    <dbReference type="NCBI Taxonomy" id="47621"/>
    <lineage>
        <taxon>Eukaryota</taxon>
        <taxon>Viridiplantae</taxon>
        <taxon>Streptophyta</taxon>
        <taxon>Embryophyta</taxon>
        <taxon>Tracheophyta</taxon>
        <taxon>Spermatophyta</taxon>
        <taxon>Magnoliopsida</taxon>
        <taxon>eudicotyledons</taxon>
        <taxon>Gunneridae</taxon>
        <taxon>Pentapetalae</taxon>
        <taxon>rosids</taxon>
        <taxon>malvids</taxon>
        <taxon>Malvales</taxon>
        <taxon>Malvaceae</taxon>
        <taxon>Malvoideae</taxon>
        <taxon>Gossypium</taxon>
    </lineage>
</organism>
<evidence type="ECO:0000313" key="8">
    <source>
        <dbReference type="Proteomes" id="UP000325315"/>
    </source>
</evidence>